<dbReference type="PANTHER" id="PTHR30570">
    <property type="entry name" value="PERIPLASMIC PHOSPHATE BINDING COMPONENT OF PHOSPHATE ABC TRANSPORTER"/>
    <property type="match status" value="1"/>
</dbReference>
<dbReference type="KEGG" id="dmm:dnm_011140"/>
<dbReference type="PANTHER" id="PTHR30570:SF1">
    <property type="entry name" value="PHOSPHATE-BINDING PROTEIN PSTS"/>
    <property type="match status" value="1"/>
</dbReference>
<keyword evidence="5" id="KW-1185">Reference proteome</keyword>
<dbReference type="InterPro" id="IPR024370">
    <property type="entry name" value="PBP_domain"/>
</dbReference>
<dbReference type="Pfam" id="PF12849">
    <property type="entry name" value="PBP_like_2"/>
    <property type="match status" value="1"/>
</dbReference>
<sequence length="262" mass="28790">MKLFSLIAATMMCLLLSNTVMAEEINLVGTENGEPIFKAIGIAFEKQHPEISVKIPDSIDSGGGIRAVAEDRAVIARVARDFNEREKKYGLTYIPFAKVQIVFFVNTGVEVKNLSVQQINDIYSGKIRNWQDLGGKNLKLRVVTREEEDSATETLEDCLPGFEEIDILSRSKTVFSDSDALDVVQKKQGAIGFGTYGIATHADVRILNIDGKSPADPDYLCSHPVGLVFKDKNKTGFIQKFVEFATSEAAHDVIRNAGGTPF</sequence>
<dbReference type="Proteomes" id="UP000663722">
    <property type="component" value="Chromosome"/>
</dbReference>
<feature type="signal peptide" evidence="2">
    <location>
        <begin position="1"/>
        <end position="22"/>
    </location>
</feature>
<dbReference type="RefSeq" id="WP_207681301.1">
    <property type="nucleotide sequence ID" value="NZ_CP061800.1"/>
</dbReference>
<dbReference type="InterPro" id="IPR050811">
    <property type="entry name" value="Phosphate_ABC_transporter"/>
</dbReference>
<evidence type="ECO:0000313" key="5">
    <source>
        <dbReference type="Proteomes" id="UP000663722"/>
    </source>
</evidence>
<proteinExistence type="predicted"/>
<evidence type="ECO:0000259" key="3">
    <source>
        <dbReference type="Pfam" id="PF12849"/>
    </source>
</evidence>
<reference evidence="4" key="1">
    <citation type="journal article" date="2021" name="Microb. Physiol.">
        <title>Proteogenomic Insights into the Physiology of Marine, Sulfate-Reducing, Filamentous Desulfonema limicola and Desulfonema magnum.</title>
        <authorList>
            <person name="Schnaars V."/>
            <person name="Wohlbrand L."/>
            <person name="Scheve S."/>
            <person name="Hinrichs C."/>
            <person name="Reinhardt R."/>
            <person name="Rabus R."/>
        </authorList>
    </citation>
    <scope>NUCLEOTIDE SEQUENCE</scope>
    <source>
        <strain evidence="4">4be13</strain>
    </source>
</reference>
<organism evidence="4 5">
    <name type="scientific">Desulfonema magnum</name>
    <dbReference type="NCBI Taxonomy" id="45655"/>
    <lineage>
        <taxon>Bacteria</taxon>
        <taxon>Pseudomonadati</taxon>
        <taxon>Thermodesulfobacteriota</taxon>
        <taxon>Desulfobacteria</taxon>
        <taxon>Desulfobacterales</taxon>
        <taxon>Desulfococcaceae</taxon>
        <taxon>Desulfonema</taxon>
    </lineage>
</organism>
<accession>A0A975GL20</accession>
<dbReference type="AlphaFoldDB" id="A0A975GL20"/>
<name>A0A975GL20_9BACT</name>
<dbReference type="SUPFAM" id="SSF53850">
    <property type="entry name" value="Periplasmic binding protein-like II"/>
    <property type="match status" value="1"/>
</dbReference>
<evidence type="ECO:0000256" key="1">
    <source>
        <dbReference type="ARBA" id="ARBA00022729"/>
    </source>
</evidence>
<protein>
    <submittedName>
        <fullName evidence="4">Periplasmic binding domain-containing protein</fullName>
    </submittedName>
</protein>
<dbReference type="Gene3D" id="3.40.190.10">
    <property type="entry name" value="Periplasmic binding protein-like II"/>
    <property type="match status" value="2"/>
</dbReference>
<feature type="domain" description="PBP" evidence="3">
    <location>
        <begin position="24"/>
        <end position="248"/>
    </location>
</feature>
<evidence type="ECO:0000313" key="4">
    <source>
        <dbReference type="EMBL" id="QTA85110.1"/>
    </source>
</evidence>
<keyword evidence="1 2" id="KW-0732">Signal</keyword>
<evidence type="ECO:0000256" key="2">
    <source>
        <dbReference type="SAM" id="SignalP"/>
    </source>
</evidence>
<dbReference type="EMBL" id="CP061800">
    <property type="protein sequence ID" value="QTA85110.1"/>
    <property type="molecule type" value="Genomic_DNA"/>
</dbReference>
<feature type="chain" id="PRO_5037179690" evidence="2">
    <location>
        <begin position="23"/>
        <end position="262"/>
    </location>
</feature>
<gene>
    <name evidence="4" type="ORF">dnm_011140</name>
</gene>